<organism evidence="2">
    <name type="scientific">Palpitomonas bilix</name>
    <dbReference type="NCBI Taxonomy" id="652834"/>
    <lineage>
        <taxon>Eukaryota</taxon>
        <taxon>Eukaryota incertae sedis</taxon>
    </lineage>
</organism>
<evidence type="ECO:0000256" key="1">
    <source>
        <dbReference type="SAM" id="MobiDB-lite"/>
    </source>
</evidence>
<gene>
    <name evidence="2" type="ORF">PBIL07802_LOCUS20544</name>
</gene>
<dbReference type="EMBL" id="HBIB01031762">
    <property type="protein sequence ID" value="CAE0258281.1"/>
    <property type="molecule type" value="Transcribed_RNA"/>
</dbReference>
<protein>
    <submittedName>
        <fullName evidence="2">Uncharacterized protein</fullName>
    </submittedName>
</protein>
<dbReference type="AlphaFoldDB" id="A0A7S3DHU5"/>
<accession>A0A7S3DHU5</accession>
<feature type="compositionally biased region" description="Basic and acidic residues" evidence="1">
    <location>
        <begin position="47"/>
        <end position="60"/>
    </location>
</feature>
<feature type="region of interest" description="Disordered" evidence="1">
    <location>
        <begin position="23"/>
        <end position="101"/>
    </location>
</feature>
<evidence type="ECO:0000313" key="2">
    <source>
        <dbReference type="EMBL" id="CAE0258281.1"/>
    </source>
</evidence>
<reference evidence="2" key="1">
    <citation type="submission" date="2021-01" db="EMBL/GenBank/DDBJ databases">
        <authorList>
            <person name="Corre E."/>
            <person name="Pelletier E."/>
            <person name="Niang G."/>
            <person name="Scheremetjew M."/>
            <person name="Finn R."/>
            <person name="Kale V."/>
            <person name="Holt S."/>
            <person name="Cochrane G."/>
            <person name="Meng A."/>
            <person name="Brown T."/>
            <person name="Cohen L."/>
        </authorList>
    </citation>
    <scope>NUCLEOTIDE SEQUENCE</scope>
    <source>
        <strain evidence="2">NIES-2562</strain>
    </source>
</reference>
<name>A0A7S3DHU5_9EUKA</name>
<sequence>MIICFAYGVRKSNLRFKLLPLLHHGKGGEGESKGSEMGGSESESESESERLGKKSAKIDGEYSGNGKDGKKRKVQISTSNLEKMERNEPTSDYSLLSTPRH</sequence>
<feature type="compositionally biased region" description="Polar residues" evidence="1">
    <location>
        <begin position="90"/>
        <end position="101"/>
    </location>
</feature>
<proteinExistence type="predicted"/>